<dbReference type="InterPro" id="IPR000515">
    <property type="entry name" value="MetI-like"/>
</dbReference>
<evidence type="ECO:0000256" key="3">
    <source>
        <dbReference type="ARBA" id="ARBA00022475"/>
    </source>
</evidence>
<evidence type="ECO:0000256" key="1">
    <source>
        <dbReference type="ARBA" id="ARBA00004651"/>
    </source>
</evidence>
<feature type="transmembrane region" description="Helical" evidence="7">
    <location>
        <begin position="101"/>
        <end position="122"/>
    </location>
</feature>
<keyword evidence="2 7" id="KW-0813">Transport</keyword>
<dbReference type="GO" id="GO:0055085">
    <property type="term" value="P:transmembrane transport"/>
    <property type="evidence" value="ECO:0007669"/>
    <property type="project" value="InterPro"/>
</dbReference>
<comment type="similarity">
    <text evidence="7">Belongs to the binding-protein-dependent transport system permease family.</text>
</comment>
<protein>
    <submittedName>
        <fullName evidence="9">Carbohydrate ABC transporter membrane protein 1, CUT1 family</fullName>
    </submittedName>
</protein>
<proteinExistence type="inferred from homology"/>
<dbReference type="STRING" id="134849.SAMN05443668_104324"/>
<evidence type="ECO:0000259" key="8">
    <source>
        <dbReference type="PROSITE" id="PS50928"/>
    </source>
</evidence>
<evidence type="ECO:0000313" key="9">
    <source>
        <dbReference type="EMBL" id="SHN27011.1"/>
    </source>
</evidence>
<feature type="transmembrane region" description="Helical" evidence="7">
    <location>
        <begin position="190"/>
        <end position="212"/>
    </location>
</feature>
<keyword evidence="5 7" id="KW-1133">Transmembrane helix</keyword>
<evidence type="ECO:0000256" key="7">
    <source>
        <dbReference type="RuleBase" id="RU363032"/>
    </source>
</evidence>
<dbReference type="AlphaFoldDB" id="A0A1M7Q9D5"/>
<feature type="transmembrane region" description="Helical" evidence="7">
    <location>
        <begin position="134"/>
        <end position="153"/>
    </location>
</feature>
<feature type="transmembrane region" description="Helical" evidence="7">
    <location>
        <begin position="44"/>
        <end position="64"/>
    </location>
</feature>
<dbReference type="Pfam" id="PF00528">
    <property type="entry name" value="BPD_transp_1"/>
    <property type="match status" value="1"/>
</dbReference>
<evidence type="ECO:0000256" key="5">
    <source>
        <dbReference type="ARBA" id="ARBA00022989"/>
    </source>
</evidence>
<dbReference type="Proteomes" id="UP000184440">
    <property type="component" value="Unassembled WGS sequence"/>
</dbReference>
<evidence type="ECO:0000313" key="10">
    <source>
        <dbReference type="Proteomes" id="UP000184440"/>
    </source>
</evidence>
<dbReference type="SUPFAM" id="SSF161098">
    <property type="entry name" value="MetI-like"/>
    <property type="match status" value="1"/>
</dbReference>
<accession>A0A1M7Q9D5</accession>
<name>A0A1M7Q9D5_9ACTN</name>
<dbReference type="PANTHER" id="PTHR30193:SF18">
    <property type="entry name" value="OSMOPROTECTIVE COMPOUNDS UPTAKE PERMEASE PROTEIN GGTC"/>
    <property type="match status" value="1"/>
</dbReference>
<feature type="transmembrane region" description="Helical" evidence="7">
    <location>
        <begin position="12"/>
        <end position="32"/>
    </location>
</feature>
<keyword evidence="6 7" id="KW-0472">Membrane</keyword>
<dbReference type="GO" id="GO:0005886">
    <property type="term" value="C:plasma membrane"/>
    <property type="evidence" value="ECO:0007669"/>
    <property type="project" value="UniProtKB-SubCell"/>
</dbReference>
<evidence type="ECO:0000256" key="6">
    <source>
        <dbReference type="ARBA" id="ARBA00023136"/>
    </source>
</evidence>
<gene>
    <name evidence="9" type="ORF">SAMN05443668_104324</name>
</gene>
<evidence type="ECO:0000256" key="4">
    <source>
        <dbReference type="ARBA" id="ARBA00022692"/>
    </source>
</evidence>
<keyword evidence="3" id="KW-1003">Cell membrane</keyword>
<sequence>MDFVDWGPKLFNALLAVAVFGGVVGLLLLVVDRAPKRGHDRYQLAVFLLPAIFMLTVGLLIPAVRTTILSFTNAAGDFVGIDNYKWMFTEDEARVTIRNTIIWTVLTPILATGIGLIYAILIDRARTESISKTLMFMPMAISFVGAGIIWKFMYAYRGGDNDQIGLVNQIIVWFGGEPKNLLLDPPLNTFLLLFVMVWIQAGFAMVVLSAAIKGIPADIVEAAKIDGANPWSMFWNVTLPSIRGAVIVVLSTITIAVLKVFDIVRTMTAGNFDTSVIANEMYTQAFRFREPGRGAALAVLLFVLVIPLVAYQVRVLRQREETR</sequence>
<keyword evidence="4 7" id="KW-0812">Transmembrane</keyword>
<dbReference type="RefSeq" id="WP_073257884.1">
    <property type="nucleotide sequence ID" value="NZ_FRCS01000004.1"/>
</dbReference>
<feature type="transmembrane region" description="Helical" evidence="7">
    <location>
        <begin position="295"/>
        <end position="313"/>
    </location>
</feature>
<dbReference type="Gene3D" id="1.10.3720.10">
    <property type="entry name" value="MetI-like"/>
    <property type="match status" value="1"/>
</dbReference>
<dbReference type="InterPro" id="IPR035906">
    <property type="entry name" value="MetI-like_sf"/>
</dbReference>
<comment type="subcellular location">
    <subcellularLocation>
        <location evidence="1 7">Cell membrane</location>
        <topology evidence="1 7">Multi-pass membrane protein</topology>
    </subcellularLocation>
</comment>
<dbReference type="PANTHER" id="PTHR30193">
    <property type="entry name" value="ABC TRANSPORTER PERMEASE PROTEIN"/>
    <property type="match status" value="1"/>
</dbReference>
<dbReference type="PROSITE" id="PS50928">
    <property type="entry name" value="ABC_TM1"/>
    <property type="match status" value="1"/>
</dbReference>
<dbReference type="CDD" id="cd06261">
    <property type="entry name" value="TM_PBP2"/>
    <property type="match status" value="1"/>
</dbReference>
<feature type="transmembrane region" description="Helical" evidence="7">
    <location>
        <begin position="233"/>
        <end position="258"/>
    </location>
</feature>
<dbReference type="EMBL" id="FRCS01000004">
    <property type="protein sequence ID" value="SHN27011.1"/>
    <property type="molecule type" value="Genomic_DNA"/>
</dbReference>
<dbReference type="InterPro" id="IPR051393">
    <property type="entry name" value="ABC_transporter_permease"/>
</dbReference>
<keyword evidence="10" id="KW-1185">Reference proteome</keyword>
<feature type="domain" description="ABC transmembrane type-1" evidence="8">
    <location>
        <begin position="97"/>
        <end position="312"/>
    </location>
</feature>
<organism evidence="9 10">
    <name type="scientific">Cryptosporangium aurantiacum</name>
    <dbReference type="NCBI Taxonomy" id="134849"/>
    <lineage>
        <taxon>Bacteria</taxon>
        <taxon>Bacillati</taxon>
        <taxon>Actinomycetota</taxon>
        <taxon>Actinomycetes</taxon>
        <taxon>Cryptosporangiales</taxon>
        <taxon>Cryptosporangiaceae</taxon>
        <taxon>Cryptosporangium</taxon>
    </lineage>
</organism>
<reference evidence="9 10" key="1">
    <citation type="submission" date="2016-11" db="EMBL/GenBank/DDBJ databases">
        <authorList>
            <person name="Jaros S."/>
            <person name="Januszkiewicz K."/>
            <person name="Wedrychowicz H."/>
        </authorList>
    </citation>
    <scope>NUCLEOTIDE SEQUENCE [LARGE SCALE GENOMIC DNA]</scope>
    <source>
        <strain evidence="9 10">DSM 46144</strain>
    </source>
</reference>
<evidence type="ECO:0000256" key="2">
    <source>
        <dbReference type="ARBA" id="ARBA00022448"/>
    </source>
</evidence>